<dbReference type="Gene3D" id="3.90.260.10">
    <property type="entry name" value="Transglutaminase-like"/>
    <property type="match status" value="1"/>
</dbReference>
<keyword evidence="4" id="KW-0234">DNA repair</keyword>
<dbReference type="AlphaFoldDB" id="A0AAD6HM62"/>
<feature type="region of interest" description="Disordered" evidence="7">
    <location>
        <begin position="1"/>
        <end position="118"/>
    </location>
</feature>
<feature type="compositionally biased region" description="Basic and acidic residues" evidence="7">
    <location>
        <begin position="51"/>
        <end position="65"/>
    </location>
</feature>
<feature type="compositionally biased region" description="Basic residues" evidence="7">
    <location>
        <begin position="19"/>
        <end position="29"/>
    </location>
</feature>
<feature type="coiled-coil region" evidence="6">
    <location>
        <begin position="588"/>
        <end position="619"/>
    </location>
</feature>
<dbReference type="GO" id="GO:0071942">
    <property type="term" value="C:XPC complex"/>
    <property type="evidence" value="ECO:0007669"/>
    <property type="project" value="TreeGrafter"/>
</dbReference>
<dbReference type="SMART" id="SM01031">
    <property type="entry name" value="BHD_2"/>
    <property type="match status" value="1"/>
</dbReference>
<dbReference type="Pfam" id="PF10404">
    <property type="entry name" value="BHD_2"/>
    <property type="match status" value="1"/>
</dbReference>
<dbReference type="InterPro" id="IPR036985">
    <property type="entry name" value="Transglutaminase-like_sf"/>
</dbReference>
<evidence type="ECO:0000259" key="8">
    <source>
        <dbReference type="SMART" id="SM01030"/>
    </source>
</evidence>
<dbReference type="Gene3D" id="3.30.70.2460">
    <property type="entry name" value="Rad4, beta-hairpin domain BHD3"/>
    <property type="match status" value="1"/>
</dbReference>
<evidence type="ECO:0000259" key="9">
    <source>
        <dbReference type="SMART" id="SM01031"/>
    </source>
</evidence>
<evidence type="ECO:0000313" key="11">
    <source>
        <dbReference type="EMBL" id="KAJ5727353.1"/>
    </source>
</evidence>
<feature type="compositionally biased region" description="Low complexity" evidence="7">
    <location>
        <begin position="1"/>
        <end position="15"/>
    </location>
</feature>
<dbReference type="Pfam" id="PF10403">
    <property type="entry name" value="BHD_1"/>
    <property type="match status" value="1"/>
</dbReference>
<evidence type="ECO:0000256" key="7">
    <source>
        <dbReference type="SAM" id="MobiDB-lite"/>
    </source>
</evidence>
<dbReference type="Gene3D" id="3.30.60.290">
    <property type="entry name" value="Rad4, beta-hairpin domain BHD2"/>
    <property type="match status" value="1"/>
</dbReference>
<dbReference type="InterPro" id="IPR018328">
    <property type="entry name" value="Rad4_beta-hairpin_dom3"/>
</dbReference>
<keyword evidence="5" id="KW-0539">Nucleus</keyword>
<keyword evidence="12" id="KW-1185">Reference proteome</keyword>
<comment type="subcellular location">
    <subcellularLocation>
        <location evidence="1">Nucleus</location>
    </subcellularLocation>
</comment>
<dbReference type="InterPro" id="IPR004583">
    <property type="entry name" value="DNA_repair_Rad4"/>
</dbReference>
<dbReference type="GO" id="GO:0000111">
    <property type="term" value="C:nucleotide-excision repair factor 2 complex"/>
    <property type="evidence" value="ECO:0007669"/>
    <property type="project" value="TreeGrafter"/>
</dbReference>
<evidence type="ECO:0000256" key="2">
    <source>
        <dbReference type="ARBA" id="ARBA00009525"/>
    </source>
</evidence>
<reference evidence="11" key="1">
    <citation type="journal article" date="2023" name="IMA Fungus">
        <title>Comparative genomic study of the Penicillium genus elucidates a diverse pangenome and 15 lateral gene transfer events.</title>
        <authorList>
            <person name="Petersen C."/>
            <person name="Sorensen T."/>
            <person name="Nielsen M.R."/>
            <person name="Sondergaard T.E."/>
            <person name="Sorensen J.L."/>
            <person name="Fitzpatrick D.A."/>
            <person name="Frisvad J.C."/>
            <person name="Nielsen K.L."/>
        </authorList>
    </citation>
    <scope>NUCLEOTIDE SEQUENCE</scope>
    <source>
        <strain evidence="11">IBT 17514</strain>
    </source>
</reference>
<feature type="region of interest" description="Disordered" evidence="7">
    <location>
        <begin position="642"/>
        <end position="676"/>
    </location>
</feature>
<accession>A0AAD6HM62</accession>
<feature type="domain" description="Rad4 beta-hairpin" evidence="9">
    <location>
        <begin position="461"/>
        <end position="518"/>
    </location>
</feature>
<dbReference type="Proteomes" id="UP001215712">
    <property type="component" value="Unassembled WGS sequence"/>
</dbReference>
<comment type="caution">
    <text evidence="11">The sequence shown here is derived from an EMBL/GenBank/DDBJ whole genome shotgun (WGS) entry which is preliminary data.</text>
</comment>
<dbReference type="InterPro" id="IPR018326">
    <property type="entry name" value="Rad4_beta-hairpin_dom1"/>
</dbReference>
<dbReference type="GO" id="GO:0003684">
    <property type="term" value="F:damaged DNA binding"/>
    <property type="evidence" value="ECO:0007669"/>
    <property type="project" value="InterPro"/>
</dbReference>
<feature type="domain" description="Rad4 beta-hairpin" evidence="10">
    <location>
        <begin position="525"/>
        <end position="599"/>
    </location>
</feature>
<reference evidence="11" key="2">
    <citation type="submission" date="2023-01" db="EMBL/GenBank/DDBJ databases">
        <authorList>
            <person name="Petersen C."/>
        </authorList>
    </citation>
    <scope>NUCLEOTIDE SEQUENCE</scope>
    <source>
        <strain evidence="11">IBT 17514</strain>
    </source>
</reference>
<dbReference type="GO" id="GO:0005737">
    <property type="term" value="C:cytoplasm"/>
    <property type="evidence" value="ECO:0007669"/>
    <property type="project" value="TreeGrafter"/>
</dbReference>
<dbReference type="InterPro" id="IPR042488">
    <property type="entry name" value="Rad4_BHD3_sf"/>
</dbReference>
<organism evidence="11 12">
    <name type="scientific">Penicillium malachiteum</name>
    <dbReference type="NCBI Taxonomy" id="1324776"/>
    <lineage>
        <taxon>Eukaryota</taxon>
        <taxon>Fungi</taxon>
        <taxon>Dikarya</taxon>
        <taxon>Ascomycota</taxon>
        <taxon>Pezizomycotina</taxon>
        <taxon>Eurotiomycetes</taxon>
        <taxon>Eurotiomycetidae</taxon>
        <taxon>Eurotiales</taxon>
        <taxon>Aspergillaceae</taxon>
        <taxon>Penicillium</taxon>
    </lineage>
</organism>
<dbReference type="SUPFAM" id="SSF54001">
    <property type="entry name" value="Cysteine proteinases"/>
    <property type="match status" value="1"/>
</dbReference>
<evidence type="ECO:0000256" key="3">
    <source>
        <dbReference type="ARBA" id="ARBA00022763"/>
    </source>
</evidence>
<dbReference type="EMBL" id="JAQJAN010000006">
    <property type="protein sequence ID" value="KAJ5727353.1"/>
    <property type="molecule type" value="Genomic_DNA"/>
</dbReference>
<keyword evidence="6" id="KW-0175">Coiled coil</keyword>
<dbReference type="PANTHER" id="PTHR12135">
    <property type="entry name" value="DNA REPAIR PROTEIN XP-C / RAD4"/>
    <property type="match status" value="1"/>
</dbReference>
<dbReference type="Pfam" id="PF10405">
    <property type="entry name" value="BHD_3"/>
    <property type="match status" value="1"/>
</dbReference>
<evidence type="ECO:0000313" key="12">
    <source>
        <dbReference type="Proteomes" id="UP001215712"/>
    </source>
</evidence>
<evidence type="ECO:0008006" key="13">
    <source>
        <dbReference type="Google" id="ProtNLM"/>
    </source>
</evidence>
<feature type="region of interest" description="Disordered" evidence="7">
    <location>
        <begin position="220"/>
        <end position="277"/>
    </location>
</feature>
<dbReference type="SMART" id="SM01030">
    <property type="entry name" value="BHD_1"/>
    <property type="match status" value="1"/>
</dbReference>
<sequence length="676" mass="75838">MVRQPAARSSRNRAAGGRGRGRGRQSGHGKSREIDDENEVSDVYQQMLDEAEARDPEQFRSDHQPLKRRKAGTKAAPVSIPSKIPNEIASKQPDSAQSPQGELQTAYDSASEDESDIEWEDVQIQPSAPGPSLALDTSQDRDETLQITLDNETEAPKKESMVYDYEPSLEKEDFKRSVKRLEGSQDFGTQVFCSMLRALGVETRLVCSLQPLPFSGTFKNTMPSTAAQTPHRIPDDDSSTNELQQSTNPAQPPGIKRFGRPQIQSAPAQPASADPWPSRETVILPISPYPVYWVEVFNEGTKNWEPVNPFADRTKFPEPKSLEPPASNAYNSMAYVVAFEADGTARDVTRRYTKFFNAKTRRLRVESIPKGEAWWKRVIGWFEKASLSERDVDEITAMTNMVASEPMPNNIQDFKDHPFFALQRHLRRNEVIYPEHITGRVATGKANKSEPVYRRANVHIVRSAAKWYRLGRELKEGEQPMKHVPIASPKNDFGSDEEDDNQESALFAEFQTKIYVPPPVMDGRIPKNNFRNIDIYVPSMVPQGAAHIKAPDASKAARILGVDFADAVTGFNFRGRRGTAVITGIVIAEEYVEALNEVMKSMNDEKEQAAIEAKTAETLRLWRLFLLKLRIARRVQAYASDDEESQEEIPFADDMSVDSAEGGGGFFPDPDEPMWS</sequence>
<dbReference type="Gene3D" id="2.20.20.110">
    <property type="entry name" value="Rad4, beta-hairpin domain BHD1"/>
    <property type="match status" value="1"/>
</dbReference>
<keyword evidence="3" id="KW-0227">DNA damage</keyword>
<evidence type="ECO:0000256" key="4">
    <source>
        <dbReference type="ARBA" id="ARBA00023204"/>
    </source>
</evidence>
<name>A0AAD6HM62_9EURO</name>
<feature type="domain" description="Rad4 beta-hairpin" evidence="8">
    <location>
        <begin position="403"/>
        <end position="459"/>
    </location>
</feature>
<dbReference type="Pfam" id="PF03835">
    <property type="entry name" value="Rad4"/>
    <property type="match status" value="1"/>
</dbReference>
<feature type="compositionally biased region" description="Polar residues" evidence="7">
    <location>
        <begin position="92"/>
        <end position="108"/>
    </location>
</feature>
<dbReference type="GO" id="GO:0006289">
    <property type="term" value="P:nucleotide-excision repair"/>
    <property type="evidence" value="ECO:0007669"/>
    <property type="project" value="InterPro"/>
</dbReference>
<protein>
    <recommendedName>
        <fullName evidence="13">DNA repair protein Rad4</fullName>
    </recommendedName>
</protein>
<feature type="compositionally biased region" description="Acidic residues" evidence="7">
    <location>
        <begin position="642"/>
        <end position="651"/>
    </location>
</feature>
<evidence type="ECO:0000256" key="1">
    <source>
        <dbReference type="ARBA" id="ARBA00004123"/>
    </source>
</evidence>
<gene>
    <name evidence="11" type="ORF">N7493_005173</name>
</gene>
<dbReference type="SMART" id="SM01032">
    <property type="entry name" value="BHD_3"/>
    <property type="match status" value="1"/>
</dbReference>
<comment type="similarity">
    <text evidence="2">Belongs to the XPC family.</text>
</comment>
<evidence type="ECO:0000256" key="5">
    <source>
        <dbReference type="ARBA" id="ARBA00023242"/>
    </source>
</evidence>
<dbReference type="PANTHER" id="PTHR12135:SF0">
    <property type="entry name" value="DNA REPAIR PROTEIN COMPLEMENTING XP-C CELLS"/>
    <property type="match status" value="1"/>
</dbReference>
<dbReference type="GO" id="GO:0006298">
    <property type="term" value="P:mismatch repair"/>
    <property type="evidence" value="ECO:0007669"/>
    <property type="project" value="TreeGrafter"/>
</dbReference>
<evidence type="ECO:0000256" key="6">
    <source>
        <dbReference type="SAM" id="Coils"/>
    </source>
</evidence>
<feature type="compositionally biased region" description="Polar residues" evidence="7">
    <location>
        <begin position="240"/>
        <end position="249"/>
    </location>
</feature>
<dbReference type="InterPro" id="IPR038765">
    <property type="entry name" value="Papain-like_cys_pep_sf"/>
</dbReference>
<feature type="compositionally biased region" description="Low complexity" evidence="7">
    <location>
        <begin position="261"/>
        <end position="277"/>
    </location>
</feature>
<evidence type="ECO:0000259" key="10">
    <source>
        <dbReference type="SMART" id="SM01032"/>
    </source>
</evidence>
<dbReference type="GO" id="GO:0003697">
    <property type="term" value="F:single-stranded DNA binding"/>
    <property type="evidence" value="ECO:0007669"/>
    <property type="project" value="TreeGrafter"/>
</dbReference>
<dbReference type="InterPro" id="IPR018327">
    <property type="entry name" value="BHD_2"/>
</dbReference>
<dbReference type="InterPro" id="IPR018325">
    <property type="entry name" value="Rad4/PNGase_transGLS-fold"/>
</dbReference>
<proteinExistence type="inferred from homology"/>